<feature type="region of interest" description="Disordered" evidence="1">
    <location>
        <begin position="210"/>
        <end position="260"/>
    </location>
</feature>
<keyword evidence="3" id="KW-1185">Reference proteome</keyword>
<comment type="caution">
    <text evidence="2">The sequence shown here is derived from an EMBL/GenBank/DDBJ whole genome shotgun (WGS) entry which is preliminary data.</text>
</comment>
<proteinExistence type="predicted"/>
<evidence type="ECO:0000256" key="1">
    <source>
        <dbReference type="SAM" id="MobiDB-lite"/>
    </source>
</evidence>
<evidence type="ECO:0000313" key="2">
    <source>
        <dbReference type="EMBL" id="KAK5632718.1"/>
    </source>
</evidence>
<dbReference type="EMBL" id="JAWHQM010000026">
    <property type="protein sequence ID" value="KAK5632718.1"/>
    <property type="molecule type" value="Genomic_DNA"/>
</dbReference>
<accession>A0AAN7UTI9</accession>
<feature type="compositionally biased region" description="Polar residues" evidence="1">
    <location>
        <begin position="239"/>
        <end position="260"/>
    </location>
</feature>
<feature type="region of interest" description="Disordered" evidence="1">
    <location>
        <begin position="1"/>
        <end position="23"/>
    </location>
</feature>
<sequence>MYSHRFFVHPQAQTQRKNGVATRRSQSSVGSSFVLDNSHHPAHPAPHSLGVRKMMADMKITLAVNQLSDQVKESMGFWRRFQDEYTREVDSIRFYIGVDVLQQIWQQKVEYYRKDKRVDEQEDHRFEIQSMKLESCLNQVDEATQLLAETQPPGYNRDYDSRQHHLAKMRATGASAINLSRKAVTKEAACIDLLEELAELEKLVDPKRATARVPSHFNKSSTQTTSGSEEGDVDRESNHQNINRQAESNSNNWAGEENTS</sequence>
<name>A0AAN7UTI9_9PEZI</name>
<organism evidence="2 3">
    <name type="scientific">Xylaria bambusicola</name>
    <dbReference type="NCBI Taxonomy" id="326684"/>
    <lineage>
        <taxon>Eukaryota</taxon>
        <taxon>Fungi</taxon>
        <taxon>Dikarya</taxon>
        <taxon>Ascomycota</taxon>
        <taxon>Pezizomycotina</taxon>
        <taxon>Sordariomycetes</taxon>
        <taxon>Xylariomycetidae</taxon>
        <taxon>Xylariales</taxon>
        <taxon>Xylariaceae</taxon>
        <taxon>Xylaria</taxon>
    </lineage>
</organism>
<evidence type="ECO:0000313" key="3">
    <source>
        <dbReference type="Proteomes" id="UP001305414"/>
    </source>
</evidence>
<protein>
    <submittedName>
        <fullName evidence="2">Uncharacterized protein</fullName>
    </submittedName>
</protein>
<reference evidence="2 3" key="1">
    <citation type="submission" date="2023-10" db="EMBL/GenBank/DDBJ databases">
        <title>Draft genome sequence of Xylaria bambusicola isolate GMP-LS, the root and basal stem rot pathogen of sugarcane in Indonesia.</title>
        <authorList>
            <person name="Selvaraj P."/>
            <person name="Muralishankar V."/>
            <person name="Muruganantham S."/>
            <person name="Sp S."/>
            <person name="Haryani S."/>
            <person name="Lau K.J.X."/>
            <person name="Naqvi N.I."/>
        </authorList>
    </citation>
    <scope>NUCLEOTIDE SEQUENCE [LARGE SCALE GENOMIC DNA]</scope>
    <source>
        <strain evidence="2">GMP-LS</strain>
    </source>
</reference>
<gene>
    <name evidence="2" type="ORF">RRF57_008432</name>
</gene>
<dbReference type="AlphaFoldDB" id="A0AAN7UTI9"/>
<feature type="compositionally biased region" description="Polar residues" evidence="1">
    <location>
        <begin position="11"/>
        <end position="23"/>
    </location>
</feature>
<dbReference type="Proteomes" id="UP001305414">
    <property type="component" value="Unassembled WGS sequence"/>
</dbReference>